<dbReference type="GO" id="GO:0005524">
    <property type="term" value="F:ATP binding"/>
    <property type="evidence" value="ECO:0007669"/>
    <property type="project" value="UniProtKB-UniRule"/>
</dbReference>
<dbReference type="GO" id="GO:0004674">
    <property type="term" value="F:protein serine/threonine kinase activity"/>
    <property type="evidence" value="ECO:0007669"/>
    <property type="project" value="UniProtKB-KW"/>
</dbReference>
<organism evidence="25 26">
    <name type="scientific">Parasponia andersonii</name>
    <name type="common">Sponia andersonii</name>
    <dbReference type="NCBI Taxonomy" id="3476"/>
    <lineage>
        <taxon>Eukaryota</taxon>
        <taxon>Viridiplantae</taxon>
        <taxon>Streptophyta</taxon>
        <taxon>Embryophyta</taxon>
        <taxon>Tracheophyta</taxon>
        <taxon>Spermatophyta</taxon>
        <taxon>Magnoliopsida</taxon>
        <taxon>eudicotyledons</taxon>
        <taxon>Gunneridae</taxon>
        <taxon>Pentapetalae</taxon>
        <taxon>rosids</taxon>
        <taxon>fabids</taxon>
        <taxon>Rosales</taxon>
        <taxon>Cannabaceae</taxon>
        <taxon>Parasponia</taxon>
    </lineage>
</organism>
<keyword evidence="6 21" id="KW-0812">Transmembrane</keyword>
<proteinExistence type="inferred from homology"/>
<comment type="catalytic activity">
    <reaction evidence="18 19">
        <text>L-seryl-[protein] + ATP = O-phospho-L-seryl-[protein] + ADP + H(+)</text>
        <dbReference type="Rhea" id="RHEA:17989"/>
        <dbReference type="Rhea" id="RHEA-COMP:9863"/>
        <dbReference type="Rhea" id="RHEA-COMP:11604"/>
        <dbReference type="ChEBI" id="CHEBI:15378"/>
        <dbReference type="ChEBI" id="CHEBI:29999"/>
        <dbReference type="ChEBI" id="CHEBI:30616"/>
        <dbReference type="ChEBI" id="CHEBI:83421"/>
        <dbReference type="ChEBI" id="CHEBI:456216"/>
        <dbReference type="EC" id="2.7.11.1"/>
    </reaction>
</comment>
<evidence type="ECO:0000256" key="21">
    <source>
        <dbReference type="SAM" id="Phobius"/>
    </source>
</evidence>
<keyword evidence="3" id="KW-0245">EGF-like domain</keyword>
<evidence type="ECO:0000256" key="3">
    <source>
        <dbReference type="ARBA" id="ARBA00022536"/>
    </source>
</evidence>
<dbReference type="AlphaFoldDB" id="A0A2P5BH32"/>
<evidence type="ECO:0000256" key="17">
    <source>
        <dbReference type="ARBA" id="ARBA00047899"/>
    </source>
</evidence>
<evidence type="ECO:0000256" key="4">
    <source>
        <dbReference type="ARBA" id="ARBA00022553"/>
    </source>
</evidence>
<dbReference type="GO" id="GO:0106310">
    <property type="term" value="F:protein serine kinase activity"/>
    <property type="evidence" value="ECO:0007669"/>
    <property type="project" value="RHEA"/>
</dbReference>
<keyword evidence="15 25" id="KW-0675">Receptor</keyword>
<keyword evidence="5 19" id="KW-0808">Transferase</keyword>
<dbReference type="InterPro" id="IPR006583">
    <property type="entry name" value="PAN-3_domain"/>
</dbReference>
<dbReference type="PIRSF" id="PIRSF000641">
    <property type="entry name" value="SRK"/>
    <property type="match status" value="1"/>
</dbReference>
<dbReference type="InterPro" id="IPR000719">
    <property type="entry name" value="Prot_kinase_dom"/>
</dbReference>
<keyword evidence="12 21" id="KW-1133">Transmembrane helix</keyword>
<dbReference type="InterPro" id="IPR011009">
    <property type="entry name" value="Kinase-like_dom_sf"/>
</dbReference>
<dbReference type="PROSITE" id="PS50948">
    <property type="entry name" value="PAN"/>
    <property type="match status" value="1"/>
</dbReference>
<dbReference type="FunFam" id="1.10.510.10:FF:000248">
    <property type="entry name" value="S-receptor-like kinase 5"/>
    <property type="match status" value="1"/>
</dbReference>
<evidence type="ECO:0000313" key="25">
    <source>
        <dbReference type="EMBL" id="PON48108.1"/>
    </source>
</evidence>
<evidence type="ECO:0000256" key="8">
    <source>
        <dbReference type="ARBA" id="ARBA00022734"/>
    </source>
</evidence>
<feature type="domain" description="Apple" evidence="24">
    <location>
        <begin position="326"/>
        <end position="409"/>
    </location>
</feature>
<dbReference type="PANTHER" id="PTHR47976:SF115">
    <property type="entry name" value="RECEPTOR-LIKE SERINE_THREONINE-PROTEIN KINASE"/>
    <property type="match status" value="1"/>
</dbReference>
<evidence type="ECO:0000256" key="5">
    <source>
        <dbReference type="ARBA" id="ARBA00022679"/>
    </source>
</evidence>
<comment type="similarity">
    <text evidence="19">Belongs to the protein kinase superfamily. Ser/Thr protein kinase family.</text>
</comment>
<keyword evidence="9 19" id="KW-0547">Nucleotide-binding</keyword>
<protein>
    <recommendedName>
        <fullName evidence="19">Receptor-like serine/threonine-protein kinase</fullName>
        <ecNumber evidence="19">2.7.11.1</ecNumber>
    </recommendedName>
</protein>
<keyword evidence="7" id="KW-0732">Signal</keyword>
<sequence>MYLFQLRTLKFFFPLFLVFNTCFGGIQHVAKIYPGFQTSQMEWNDNHSQFLLSNNSEFAFAFLTVLQVKMFLLVVIHSGSSTPVWAANRDLLVTDYDKLVFEQNGNLYLTSGNGIVWSTNTSGKGVTAMELRDSGNLVLLGDDGGIIWQSFSHPTDTLLPGQEFLQGMTLKSSLNQNNLSHVLEIKSGNLVLYAGFLTPQIYWSIGEETRKTNSSVIGKVHSATLVSNSWNFYDTNGNLLWQFIYSNQSDQNNFWVAVLGSDGLISFSNLQKARTLASEAIKIPQGSCSVPEPCDPYYVCHIDNWCECPFLLSSLSNCKPQNLPNCNSSESPVEFLSLGDNVNYFALDFATPSLKSNLNTCKQACLSNCSCLVLFHESSSENCFLFDQIGSIQRTSESSPGFVSYMKVLSNREVGLSPTKEETQKRRNHILIVVAILVSTNLVIVSLLYVGCLYLKKEKKLLDYAQDGSDDDANFFDNLSGMPVRFTYTDLCLATGNFSRKVGQGGFGSVYLGVLPDGTQLAVKKLEAIGQWKKEFRAEVSIIGSIHHVHLVKVKGFCTEGPHRLLVYEYMAKGSLDKWIFKNNIDDGQKLDWKTRFNIALGTAKGLAYLHEECEVKIIHCDIKPENVLLDDNFVPKVSDFGLAKLMTREQSLVYTTLRGTRGYLAPEWITNYAISEKSDVYSYGMVLLEIISGRKNYESGDDSEKSHFPSYAFKMFEEEKVKEIIDSEIEINEQHDERVVNAIKVALWCIQDDMHFRPAMTKVVQMLEGLCDVPPPPSSKVQRLVR</sequence>
<keyword evidence="4" id="KW-0597">Phosphoprotein</keyword>
<evidence type="ECO:0000256" key="10">
    <source>
        <dbReference type="ARBA" id="ARBA00022777"/>
    </source>
</evidence>
<name>A0A2P5BH32_PARAD</name>
<dbReference type="Gene3D" id="3.30.200.20">
    <property type="entry name" value="Phosphorylase Kinase, domain 1"/>
    <property type="match status" value="1"/>
</dbReference>
<dbReference type="InterPro" id="IPR036426">
    <property type="entry name" value="Bulb-type_lectin_dom_sf"/>
</dbReference>
<keyword evidence="11 19" id="KW-0067">ATP-binding</keyword>
<dbReference type="EMBL" id="JXTB01000282">
    <property type="protein sequence ID" value="PON48108.1"/>
    <property type="molecule type" value="Genomic_DNA"/>
</dbReference>
<dbReference type="PANTHER" id="PTHR47976">
    <property type="entry name" value="G-TYPE LECTIN S-RECEPTOR-LIKE SERINE/THREONINE-PROTEIN KINASE SD2-5"/>
    <property type="match status" value="1"/>
</dbReference>
<dbReference type="InterPro" id="IPR017441">
    <property type="entry name" value="Protein_kinase_ATP_BS"/>
</dbReference>
<dbReference type="CDD" id="cd14066">
    <property type="entry name" value="STKc_IRAK"/>
    <property type="match status" value="1"/>
</dbReference>
<dbReference type="Proteomes" id="UP000237105">
    <property type="component" value="Unassembled WGS sequence"/>
</dbReference>
<evidence type="ECO:0000256" key="14">
    <source>
        <dbReference type="ARBA" id="ARBA00023157"/>
    </source>
</evidence>
<dbReference type="SUPFAM" id="SSF56112">
    <property type="entry name" value="Protein kinase-like (PK-like)"/>
    <property type="match status" value="1"/>
</dbReference>
<evidence type="ECO:0000256" key="15">
    <source>
        <dbReference type="ARBA" id="ARBA00023170"/>
    </source>
</evidence>
<dbReference type="GO" id="GO:0030246">
    <property type="term" value="F:carbohydrate binding"/>
    <property type="evidence" value="ECO:0007669"/>
    <property type="project" value="UniProtKB-KW"/>
</dbReference>
<dbReference type="InterPro" id="IPR024171">
    <property type="entry name" value="SRK-like_kinase"/>
</dbReference>
<feature type="transmembrane region" description="Helical" evidence="21">
    <location>
        <begin position="12"/>
        <end position="30"/>
    </location>
</feature>
<dbReference type="OrthoDB" id="1668230at2759"/>
<keyword evidence="16" id="KW-0325">Glycoprotein</keyword>
<dbReference type="Pfam" id="PF08277">
    <property type="entry name" value="PAN_3"/>
    <property type="match status" value="1"/>
</dbReference>
<evidence type="ECO:0000259" key="23">
    <source>
        <dbReference type="PROSITE" id="PS50927"/>
    </source>
</evidence>
<dbReference type="SMART" id="SM00108">
    <property type="entry name" value="B_lectin"/>
    <property type="match status" value="1"/>
</dbReference>
<dbReference type="EC" id="2.7.11.1" evidence="19"/>
<dbReference type="InterPro" id="IPR001480">
    <property type="entry name" value="Bulb-type_lectin_dom"/>
</dbReference>
<feature type="domain" description="Protein kinase" evidence="22">
    <location>
        <begin position="496"/>
        <end position="771"/>
    </location>
</feature>
<comment type="subcellular location">
    <subcellularLocation>
        <location evidence="1">Membrane</location>
        <topology evidence="1">Single-pass type I membrane protein</topology>
    </subcellularLocation>
</comment>
<dbReference type="PROSITE" id="PS50927">
    <property type="entry name" value="BULB_LECTIN"/>
    <property type="match status" value="1"/>
</dbReference>
<dbReference type="InterPro" id="IPR003609">
    <property type="entry name" value="Pan_app"/>
</dbReference>
<keyword evidence="26" id="KW-1185">Reference proteome</keyword>
<evidence type="ECO:0000256" key="16">
    <source>
        <dbReference type="ARBA" id="ARBA00023180"/>
    </source>
</evidence>
<comment type="catalytic activity">
    <reaction evidence="17 19">
        <text>L-threonyl-[protein] + ATP = O-phospho-L-threonyl-[protein] + ADP + H(+)</text>
        <dbReference type="Rhea" id="RHEA:46608"/>
        <dbReference type="Rhea" id="RHEA-COMP:11060"/>
        <dbReference type="Rhea" id="RHEA-COMP:11605"/>
        <dbReference type="ChEBI" id="CHEBI:15378"/>
        <dbReference type="ChEBI" id="CHEBI:30013"/>
        <dbReference type="ChEBI" id="CHEBI:30616"/>
        <dbReference type="ChEBI" id="CHEBI:61977"/>
        <dbReference type="ChEBI" id="CHEBI:456216"/>
        <dbReference type="EC" id="2.7.11.1"/>
    </reaction>
</comment>
<evidence type="ECO:0000256" key="11">
    <source>
        <dbReference type="ARBA" id="ARBA00022840"/>
    </source>
</evidence>
<dbReference type="PROSITE" id="PS50011">
    <property type="entry name" value="PROTEIN_KINASE_DOM"/>
    <property type="match status" value="1"/>
</dbReference>
<feature type="transmembrane region" description="Helical" evidence="21">
    <location>
        <begin position="58"/>
        <end position="76"/>
    </location>
</feature>
<dbReference type="Pfam" id="PF01453">
    <property type="entry name" value="B_lectin"/>
    <property type="match status" value="1"/>
</dbReference>
<gene>
    <name evidence="25" type="ORF">PanWU01x14_239980</name>
</gene>
<evidence type="ECO:0000259" key="22">
    <source>
        <dbReference type="PROSITE" id="PS50011"/>
    </source>
</evidence>
<feature type="binding site" evidence="20">
    <location>
        <position position="525"/>
    </location>
    <ligand>
        <name>ATP</name>
        <dbReference type="ChEBI" id="CHEBI:30616"/>
    </ligand>
</feature>
<evidence type="ECO:0000256" key="13">
    <source>
        <dbReference type="ARBA" id="ARBA00023136"/>
    </source>
</evidence>
<evidence type="ECO:0000256" key="1">
    <source>
        <dbReference type="ARBA" id="ARBA00004479"/>
    </source>
</evidence>
<dbReference type="Gene3D" id="2.90.10.10">
    <property type="entry name" value="Bulb-type lectin domain"/>
    <property type="match status" value="2"/>
</dbReference>
<keyword evidence="13 21" id="KW-0472">Membrane</keyword>
<evidence type="ECO:0000256" key="12">
    <source>
        <dbReference type="ARBA" id="ARBA00022989"/>
    </source>
</evidence>
<dbReference type="CDD" id="cd01098">
    <property type="entry name" value="PAN_AP_plant"/>
    <property type="match status" value="1"/>
</dbReference>
<dbReference type="Pfam" id="PF00069">
    <property type="entry name" value="Pkinase"/>
    <property type="match status" value="1"/>
</dbReference>
<comment type="caution">
    <text evidence="25">The sequence shown here is derived from an EMBL/GenBank/DDBJ whole genome shotgun (WGS) entry which is preliminary data.</text>
</comment>
<dbReference type="InterPro" id="IPR008271">
    <property type="entry name" value="Ser/Thr_kinase_AS"/>
</dbReference>
<evidence type="ECO:0000256" key="7">
    <source>
        <dbReference type="ARBA" id="ARBA00022729"/>
    </source>
</evidence>
<keyword evidence="14" id="KW-1015">Disulfide bond</keyword>
<evidence type="ECO:0000256" key="19">
    <source>
        <dbReference type="PIRNR" id="PIRNR000641"/>
    </source>
</evidence>
<evidence type="ECO:0000259" key="24">
    <source>
        <dbReference type="PROSITE" id="PS50948"/>
    </source>
</evidence>
<evidence type="ECO:0000256" key="20">
    <source>
        <dbReference type="PROSITE-ProRule" id="PRU10141"/>
    </source>
</evidence>
<reference evidence="26" key="1">
    <citation type="submission" date="2016-06" db="EMBL/GenBank/DDBJ databases">
        <title>Parallel loss of symbiosis genes in relatives of nitrogen-fixing non-legume Parasponia.</title>
        <authorList>
            <person name="Van Velzen R."/>
            <person name="Holmer R."/>
            <person name="Bu F."/>
            <person name="Rutten L."/>
            <person name="Van Zeijl A."/>
            <person name="Liu W."/>
            <person name="Santuari L."/>
            <person name="Cao Q."/>
            <person name="Sharma T."/>
            <person name="Shen D."/>
            <person name="Roswanjaya Y."/>
            <person name="Wardhani T."/>
            <person name="Kalhor M.S."/>
            <person name="Jansen J."/>
            <person name="Van den Hoogen J."/>
            <person name="Gungor B."/>
            <person name="Hartog M."/>
            <person name="Hontelez J."/>
            <person name="Verver J."/>
            <person name="Yang W.-C."/>
            <person name="Schijlen E."/>
            <person name="Repin R."/>
            <person name="Schilthuizen M."/>
            <person name="Schranz E."/>
            <person name="Heidstra R."/>
            <person name="Miyata K."/>
            <person name="Fedorova E."/>
            <person name="Kohlen W."/>
            <person name="Bisseling T."/>
            <person name="Smit S."/>
            <person name="Geurts R."/>
        </authorList>
    </citation>
    <scope>NUCLEOTIDE SEQUENCE [LARGE SCALE GENOMIC DNA]</scope>
    <source>
        <strain evidence="26">cv. WU1-14</strain>
    </source>
</reference>
<evidence type="ECO:0000256" key="2">
    <source>
        <dbReference type="ARBA" id="ARBA00022527"/>
    </source>
</evidence>
<dbReference type="SUPFAM" id="SSF51110">
    <property type="entry name" value="alpha-D-mannose-specific plant lectins"/>
    <property type="match status" value="1"/>
</dbReference>
<dbReference type="PROSITE" id="PS00108">
    <property type="entry name" value="PROTEIN_KINASE_ST"/>
    <property type="match status" value="1"/>
</dbReference>
<dbReference type="GO" id="GO:0016020">
    <property type="term" value="C:membrane"/>
    <property type="evidence" value="ECO:0007669"/>
    <property type="project" value="UniProtKB-SubCell"/>
</dbReference>
<feature type="transmembrane region" description="Helical" evidence="21">
    <location>
        <begin position="430"/>
        <end position="450"/>
    </location>
</feature>
<dbReference type="SMART" id="SM00220">
    <property type="entry name" value="S_TKc"/>
    <property type="match status" value="1"/>
</dbReference>
<keyword evidence="2 19" id="KW-0723">Serine/threonine-protein kinase</keyword>
<dbReference type="InterPro" id="IPR051343">
    <property type="entry name" value="G-type_lectin_kinases/EP1-like"/>
</dbReference>
<keyword evidence="10 19" id="KW-0418">Kinase</keyword>
<feature type="domain" description="Bulb-type lectin" evidence="23">
    <location>
        <begin position="36"/>
        <end position="152"/>
    </location>
</feature>
<evidence type="ECO:0000256" key="9">
    <source>
        <dbReference type="ARBA" id="ARBA00022741"/>
    </source>
</evidence>
<dbReference type="PROSITE" id="PS00107">
    <property type="entry name" value="PROTEIN_KINASE_ATP"/>
    <property type="match status" value="1"/>
</dbReference>
<dbReference type="FunFam" id="3.30.200.20:FF:000178">
    <property type="entry name" value="serine/threonine-protein kinase PBS1-like"/>
    <property type="match status" value="1"/>
</dbReference>
<accession>A0A2P5BH32</accession>
<keyword evidence="8" id="KW-0430">Lectin</keyword>
<dbReference type="Gene3D" id="1.10.510.10">
    <property type="entry name" value="Transferase(Phosphotransferase) domain 1"/>
    <property type="match status" value="1"/>
</dbReference>
<evidence type="ECO:0000313" key="26">
    <source>
        <dbReference type="Proteomes" id="UP000237105"/>
    </source>
</evidence>
<evidence type="ECO:0000256" key="18">
    <source>
        <dbReference type="ARBA" id="ARBA00048679"/>
    </source>
</evidence>
<dbReference type="CDD" id="cd00028">
    <property type="entry name" value="B_lectin"/>
    <property type="match status" value="1"/>
</dbReference>
<evidence type="ECO:0000256" key="6">
    <source>
        <dbReference type="ARBA" id="ARBA00022692"/>
    </source>
</evidence>